<dbReference type="RefSeq" id="XP_040730981.1">
    <property type="nucleotide sequence ID" value="XM_040874626.1"/>
</dbReference>
<organism evidence="4 5">
    <name type="scientific">Talaromyces amestolkiae</name>
    <dbReference type="NCBI Taxonomy" id="1196081"/>
    <lineage>
        <taxon>Eukaryota</taxon>
        <taxon>Fungi</taxon>
        <taxon>Dikarya</taxon>
        <taxon>Ascomycota</taxon>
        <taxon>Pezizomycotina</taxon>
        <taxon>Eurotiomycetes</taxon>
        <taxon>Eurotiomycetidae</taxon>
        <taxon>Eurotiales</taxon>
        <taxon>Trichocomaceae</taxon>
        <taxon>Talaromyces</taxon>
        <taxon>Talaromyces sect. Talaromyces</taxon>
    </lineage>
</organism>
<dbReference type="EMBL" id="MIKG01000003">
    <property type="protein sequence ID" value="RAO66464.1"/>
    <property type="molecule type" value="Genomic_DNA"/>
</dbReference>
<accession>A0A364KSD8</accession>
<dbReference type="AlphaFoldDB" id="A0A364KSD8"/>
<dbReference type="Gene3D" id="3.20.20.60">
    <property type="entry name" value="Phosphoenolpyruvate-binding domains"/>
    <property type="match status" value="1"/>
</dbReference>
<dbReference type="GeneID" id="63791693"/>
<dbReference type="GO" id="GO:0016832">
    <property type="term" value="F:aldehyde-lyase activity"/>
    <property type="evidence" value="ECO:0007669"/>
    <property type="project" value="TreeGrafter"/>
</dbReference>
<keyword evidence="5" id="KW-1185">Reference proteome</keyword>
<proteinExistence type="predicted"/>
<keyword evidence="1" id="KW-0479">Metal-binding</keyword>
<evidence type="ECO:0000259" key="3">
    <source>
        <dbReference type="Pfam" id="PF03328"/>
    </source>
</evidence>
<name>A0A364KSD8_TALAM</name>
<evidence type="ECO:0000313" key="5">
    <source>
        <dbReference type="Proteomes" id="UP000249363"/>
    </source>
</evidence>
<evidence type="ECO:0000313" key="4">
    <source>
        <dbReference type="EMBL" id="RAO66464.1"/>
    </source>
</evidence>
<dbReference type="STRING" id="1196081.A0A364KSD8"/>
<dbReference type="InterPro" id="IPR050251">
    <property type="entry name" value="HpcH-HpaI_aldolase"/>
</dbReference>
<dbReference type="PANTHER" id="PTHR30502:SF8">
    <property type="entry name" value="SYNTHASE, PUTATIVE-RELATED"/>
    <property type="match status" value="1"/>
</dbReference>
<dbReference type="Proteomes" id="UP000249363">
    <property type="component" value="Unassembled WGS sequence"/>
</dbReference>
<comment type="caution">
    <text evidence="4">The sequence shown here is derived from an EMBL/GenBank/DDBJ whole genome shotgun (WGS) entry which is preliminary data.</text>
</comment>
<dbReference type="GO" id="GO:0005737">
    <property type="term" value="C:cytoplasm"/>
    <property type="evidence" value="ECO:0007669"/>
    <property type="project" value="TreeGrafter"/>
</dbReference>
<feature type="domain" description="HpcH/HpaI aldolase/citrate lyase" evidence="3">
    <location>
        <begin position="39"/>
        <end position="239"/>
    </location>
</feature>
<reference evidence="4 5" key="1">
    <citation type="journal article" date="2017" name="Biotechnol. Biofuels">
        <title>Differential beta-glucosidase expression as a function of carbon source availability in Talaromyces amestolkiae: a genomic and proteomic approach.</title>
        <authorList>
            <person name="de Eugenio L.I."/>
            <person name="Mendez-Liter J.A."/>
            <person name="Nieto-Dominguez M."/>
            <person name="Alonso L."/>
            <person name="Gil-Munoz J."/>
            <person name="Barriuso J."/>
            <person name="Prieto A."/>
            <person name="Martinez M.J."/>
        </authorList>
    </citation>
    <scope>NUCLEOTIDE SEQUENCE [LARGE SCALE GENOMIC DNA]</scope>
    <source>
        <strain evidence="4 5">CIB</strain>
    </source>
</reference>
<dbReference type="SUPFAM" id="SSF51621">
    <property type="entry name" value="Phosphoenolpyruvate/pyruvate domain"/>
    <property type="match status" value="1"/>
</dbReference>
<dbReference type="PANTHER" id="PTHR30502">
    <property type="entry name" value="2-KETO-3-DEOXY-L-RHAMNONATE ALDOLASE"/>
    <property type="match status" value="1"/>
</dbReference>
<gene>
    <name evidence="4" type="ORF">BHQ10_002476</name>
</gene>
<keyword evidence="2" id="KW-0456">Lyase</keyword>
<evidence type="ECO:0000256" key="2">
    <source>
        <dbReference type="ARBA" id="ARBA00023239"/>
    </source>
</evidence>
<dbReference type="InterPro" id="IPR005000">
    <property type="entry name" value="Aldolase/citrate-lyase_domain"/>
</dbReference>
<dbReference type="Pfam" id="PF03328">
    <property type="entry name" value="HpcH_HpaI"/>
    <property type="match status" value="1"/>
</dbReference>
<evidence type="ECO:0000256" key="1">
    <source>
        <dbReference type="ARBA" id="ARBA00022723"/>
    </source>
</evidence>
<dbReference type="GO" id="GO:0046872">
    <property type="term" value="F:metal ion binding"/>
    <property type="evidence" value="ECO:0007669"/>
    <property type="project" value="UniProtKB-KW"/>
</dbReference>
<dbReference type="InterPro" id="IPR015813">
    <property type="entry name" value="Pyrv/PenolPyrv_kinase-like_dom"/>
</dbReference>
<dbReference type="InterPro" id="IPR040442">
    <property type="entry name" value="Pyrv_kinase-like_dom_sf"/>
</dbReference>
<protein>
    <recommendedName>
        <fullName evidence="3">HpcH/HpaI aldolase/citrate lyase domain-containing protein</fullName>
    </recommendedName>
</protein>
<dbReference type="OrthoDB" id="1621678at2759"/>
<sequence>MLNVNDYNAQSLAQPTNLRAMLRSGELLWGTSCRIASEEAARIVATLPHHFCFIDSEHSPLNATLLVSLVKTIQQYSEGRMVPIVRIAPNSTDLINYVLNAGAGGIVMPHVQNAVQNAAQAEAFVRLAKFPPLGERSYPPMALLGAQTRTRDGQTVYDIWNEHTAIFCQIEDVEGIKNGEEIARVPGVDAIMVGAGDLRCSLGLAVGSQHGNEQVFLDALEKVQHAADTNGLPVLGFAMTPEILHHRLERGWRAFMVHSDGYGVFTSGTESFVKGVQLSEQILAREKIVVNG</sequence>